<dbReference type="GO" id="GO:0008236">
    <property type="term" value="F:serine-type peptidase activity"/>
    <property type="evidence" value="ECO:0007669"/>
    <property type="project" value="InterPro"/>
</dbReference>
<comment type="similarity">
    <text evidence="1">Belongs to the AB hydrolase superfamily.</text>
</comment>
<evidence type="ECO:0000256" key="1">
    <source>
        <dbReference type="ARBA" id="ARBA00008645"/>
    </source>
</evidence>
<dbReference type="Pfam" id="PF00326">
    <property type="entry name" value="Peptidase_S9"/>
    <property type="match status" value="1"/>
</dbReference>
<sequence length="401" mass="44804">MPDVEPDSVPDEAPPIPVPDVPGADATARGLPRRIDLTTRQRLIVDSSAVADLALRTSIASLLSATMLPSVATALRRSETRAEQDHLRFYAELAAAKDPNLSFPAPASPPRVSTRPANPIAEWLAHGNVRNIRFESSFQAVNPALRDQCARYVRNNVVHAQHWRHDDGPRPTLCLIHGFMGSAYLFNGLFFSLPWFYRCGYDVMLYTLPFHGRRAEKYSPFSGHGYFAHGMAGFAEAMAQAVHDFRSIIDYLEFTGVDRIALTGMSLGGYTSALIASVDDRIQAVIPNVPVVTPDRTVDEWFPANKVVALRDWLAGSDTELADAATMYSSPLNYRPLPAKERRLIIAGLGDRLAPPEQAELLWKHWDHCAFHWFPGNHVLHVSQPDYLRRMTRFLGEFMFD</sequence>
<dbReference type="RefSeq" id="WP_048632474.1">
    <property type="nucleotide sequence ID" value="NZ_CVQQ01000007.1"/>
</dbReference>
<dbReference type="STRING" id="1791.GCA_001049355_02573"/>
<dbReference type="PANTHER" id="PTHR22946">
    <property type="entry name" value="DIENELACTONE HYDROLASE DOMAIN-CONTAINING PROTEIN-RELATED"/>
    <property type="match status" value="1"/>
</dbReference>
<reference evidence="5 6" key="1">
    <citation type="submission" date="2018-12" db="EMBL/GenBank/DDBJ databases">
        <authorList>
            <consortium name="Pathogen Informatics"/>
        </authorList>
    </citation>
    <scope>NUCLEOTIDE SEQUENCE [LARGE SCALE GENOMIC DNA]</scope>
    <source>
        <strain evidence="5 6">NCTC10437</strain>
    </source>
</reference>
<feature type="domain" description="Peptidase S9 prolyl oligopeptidase catalytic" evidence="4">
    <location>
        <begin position="241"/>
        <end position="364"/>
    </location>
</feature>
<keyword evidence="6" id="KW-1185">Reference proteome</keyword>
<evidence type="ECO:0000256" key="3">
    <source>
        <dbReference type="SAM" id="MobiDB-lite"/>
    </source>
</evidence>
<evidence type="ECO:0000259" key="4">
    <source>
        <dbReference type="Pfam" id="PF00326"/>
    </source>
</evidence>
<dbReference type="GO" id="GO:0006508">
    <property type="term" value="P:proteolysis"/>
    <property type="evidence" value="ECO:0007669"/>
    <property type="project" value="InterPro"/>
</dbReference>
<protein>
    <submittedName>
        <fullName evidence="5">Prolyl oligopeptidase family protein</fullName>
    </submittedName>
</protein>
<dbReference type="InterPro" id="IPR001375">
    <property type="entry name" value="Peptidase_S9_cat"/>
</dbReference>
<dbReference type="OrthoDB" id="5416778at2"/>
<dbReference type="AlphaFoldDB" id="A0A3S4SE98"/>
<evidence type="ECO:0000256" key="2">
    <source>
        <dbReference type="ARBA" id="ARBA00022801"/>
    </source>
</evidence>
<accession>A0A3S4SE98</accession>
<evidence type="ECO:0000313" key="5">
    <source>
        <dbReference type="EMBL" id="VEG51276.1"/>
    </source>
</evidence>
<feature type="region of interest" description="Disordered" evidence="3">
    <location>
        <begin position="1"/>
        <end position="30"/>
    </location>
</feature>
<dbReference type="EMBL" id="LR134356">
    <property type="protein sequence ID" value="VEG51276.1"/>
    <property type="molecule type" value="Genomic_DNA"/>
</dbReference>
<dbReference type="Proteomes" id="UP000279306">
    <property type="component" value="Chromosome"/>
</dbReference>
<dbReference type="Gene3D" id="3.40.50.1820">
    <property type="entry name" value="alpha/beta hydrolase"/>
    <property type="match status" value="1"/>
</dbReference>
<dbReference type="InterPro" id="IPR029058">
    <property type="entry name" value="AB_hydrolase_fold"/>
</dbReference>
<dbReference type="PANTHER" id="PTHR22946:SF9">
    <property type="entry name" value="POLYKETIDE TRANSFERASE AF380"/>
    <property type="match status" value="1"/>
</dbReference>
<organism evidence="5 6">
    <name type="scientific">Mycolicibacterium aurum</name>
    <name type="common">Mycobacterium aurum</name>
    <dbReference type="NCBI Taxonomy" id="1791"/>
    <lineage>
        <taxon>Bacteria</taxon>
        <taxon>Bacillati</taxon>
        <taxon>Actinomycetota</taxon>
        <taxon>Actinomycetes</taxon>
        <taxon>Mycobacteriales</taxon>
        <taxon>Mycobacteriaceae</taxon>
        <taxon>Mycolicibacterium</taxon>
    </lineage>
</organism>
<name>A0A3S4SE98_MYCAU</name>
<dbReference type="GO" id="GO:0052689">
    <property type="term" value="F:carboxylic ester hydrolase activity"/>
    <property type="evidence" value="ECO:0007669"/>
    <property type="project" value="UniProtKB-ARBA"/>
</dbReference>
<keyword evidence="2" id="KW-0378">Hydrolase</keyword>
<proteinExistence type="inferred from homology"/>
<feature type="compositionally biased region" description="Acidic residues" evidence="3">
    <location>
        <begin position="1"/>
        <end position="10"/>
    </location>
</feature>
<dbReference type="SUPFAM" id="SSF53474">
    <property type="entry name" value="alpha/beta-Hydrolases"/>
    <property type="match status" value="1"/>
</dbReference>
<gene>
    <name evidence="5" type="ORF">NCTC10437_00383</name>
</gene>
<dbReference type="InterPro" id="IPR050261">
    <property type="entry name" value="FrsA_esterase"/>
</dbReference>
<evidence type="ECO:0000313" key="6">
    <source>
        <dbReference type="Proteomes" id="UP000279306"/>
    </source>
</evidence>
<dbReference type="KEGG" id="mauu:NCTC10437_00383"/>